<sequence length="234" mass="25300">MASFEKSGYTKDRTTSRHTQRQWLTPVVTAVFAPQKTSLPPRARTCGRAPAVRTAAYASKPAGITVRRAREGDLPQVGALIADAFWVDLPGTVNLDGQPFYSSLRSRAKLSMANTSEKSLQGFMRKKTAVSGGSNVRQTYKKIARSLTSRTGRVKEVYVSCGRRVGWHSGNSYPDLRTPEALLPAPFPTSKPNACTFPALLLLTLIGGKGLPSALLKSCESLGKIQSLSVMEAD</sequence>
<evidence type="ECO:0000313" key="2">
    <source>
        <dbReference type="EMBL" id="KAK9851671.1"/>
    </source>
</evidence>
<dbReference type="Proteomes" id="UP001485043">
    <property type="component" value="Unassembled WGS sequence"/>
</dbReference>
<keyword evidence="3" id="KW-1185">Reference proteome</keyword>
<dbReference type="AlphaFoldDB" id="A0AAW1SP73"/>
<organism evidence="2 3">
    <name type="scientific">Apatococcus fuscideae</name>
    <dbReference type="NCBI Taxonomy" id="2026836"/>
    <lineage>
        <taxon>Eukaryota</taxon>
        <taxon>Viridiplantae</taxon>
        <taxon>Chlorophyta</taxon>
        <taxon>core chlorophytes</taxon>
        <taxon>Trebouxiophyceae</taxon>
        <taxon>Chlorellales</taxon>
        <taxon>Chlorellaceae</taxon>
        <taxon>Apatococcus</taxon>
    </lineage>
</organism>
<reference evidence="2 3" key="1">
    <citation type="journal article" date="2024" name="Nat. Commun.">
        <title>Phylogenomics reveals the evolutionary origins of lichenization in chlorophyte algae.</title>
        <authorList>
            <person name="Puginier C."/>
            <person name="Libourel C."/>
            <person name="Otte J."/>
            <person name="Skaloud P."/>
            <person name="Haon M."/>
            <person name="Grisel S."/>
            <person name="Petersen M."/>
            <person name="Berrin J.G."/>
            <person name="Delaux P.M."/>
            <person name="Dal Grande F."/>
            <person name="Keller J."/>
        </authorList>
    </citation>
    <scope>NUCLEOTIDE SEQUENCE [LARGE SCALE GENOMIC DNA]</scope>
    <source>
        <strain evidence="2 3">SAG 2523</strain>
    </source>
</reference>
<accession>A0AAW1SP73</accession>
<feature type="region of interest" description="Disordered" evidence="1">
    <location>
        <begin position="1"/>
        <end position="20"/>
    </location>
</feature>
<protein>
    <submittedName>
        <fullName evidence="2">Uncharacterized protein</fullName>
    </submittedName>
</protein>
<comment type="caution">
    <text evidence="2">The sequence shown here is derived from an EMBL/GenBank/DDBJ whole genome shotgun (WGS) entry which is preliminary data.</text>
</comment>
<evidence type="ECO:0000313" key="3">
    <source>
        <dbReference type="Proteomes" id="UP001485043"/>
    </source>
</evidence>
<evidence type="ECO:0000256" key="1">
    <source>
        <dbReference type="SAM" id="MobiDB-lite"/>
    </source>
</evidence>
<proteinExistence type="predicted"/>
<dbReference type="EMBL" id="JALJOV010001231">
    <property type="protein sequence ID" value="KAK9851671.1"/>
    <property type="molecule type" value="Genomic_DNA"/>
</dbReference>
<gene>
    <name evidence="2" type="ORF">WJX84_000331</name>
</gene>
<name>A0AAW1SP73_9CHLO</name>